<name>A0A9X6FDR2_BACTU</name>
<proteinExistence type="predicted"/>
<protein>
    <submittedName>
        <fullName evidence="1">Uncharacterized protein</fullName>
    </submittedName>
</protein>
<dbReference type="Proteomes" id="UP000194882">
    <property type="component" value="Unassembled WGS sequence"/>
</dbReference>
<comment type="caution">
    <text evidence="1">The sequence shown here is derived from an EMBL/GenBank/DDBJ whole genome shotgun (WGS) entry which is preliminary data.</text>
</comment>
<evidence type="ECO:0000313" key="2">
    <source>
        <dbReference type="Proteomes" id="UP000194882"/>
    </source>
</evidence>
<sequence length="125" mass="14545">MNFQEAPTILTENEKNSLRNLLIEWESIKRAVNVISNGNEPALFKEDEPVHSINELYNRIKNEVGVQMKVRKTINMNKGVGTALDDFANRYRVHKQDVIELALFDFFEKYGADYNDLRGRVNKNE</sequence>
<evidence type="ECO:0000313" key="1">
    <source>
        <dbReference type="EMBL" id="OTY81401.1"/>
    </source>
</evidence>
<dbReference type="AlphaFoldDB" id="A0A9X6FDR2"/>
<dbReference type="EMBL" id="NFDT01000275">
    <property type="protein sequence ID" value="OTY81401.1"/>
    <property type="molecule type" value="Genomic_DNA"/>
</dbReference>
<dbReference type="RefSeq" id="WP_086412832.1">
    <property type="nucleotide sequence ID" value="NZ_NFDT01000275.1"/>
</dbReference>
<accession>A0A9X6FDR2</accession>
<reference evidence="1 2" key="1">
    <citation type="submission" date="2016-10" db="EMBL/GenBank/DDBJ databases">
        <title>Comparative genomics of Bacillus thuringiensis reveals a path to pathogens against multiple invertebrate hosts.</title>
        <authorList>
            <person name="Zheng J."/>
            <person name="Gao Q."/>
            <person name="Liu H."/>
            <person name="Peng D."/>
            <person name="Ruan L."/>
            <person name="Sun M."/>
        </authorList>
    </citation>
    <scope>NUCLEOTIDE SEQUENCE [LARGE SCALE GENOMIC DNA]</scope>
    <source>
        <strain evidence="1">BGSC 4I4</strain>
    </source>
</reference>
<gene>
    <name evidence="1" type="ORF">BK754_33990</name>
</gene>
<organism evidence="1 2">
    <name type="scientific">Bacillus thuringiensis serovar subtoxicus</name>
    <dbReference type="NCBI Taxonomy" id="475791"/>
    <lineage>
        <taxon>Bacteria</taxon>
        <taxon>Bacillati</taxon>
        <taxon>Bacillota</taxon>
        <taxon>Bacilli</taxon>
        <taxon>Bacillales</taxon>
        <taxon>Bacillaceae</taxon>
        <taxon>Bacillus</taxon>
        <taxon>Bacillus cereus group</taxon>
    </lineage>
</organism>